<dbReference type="InterPro" id="IPR022085">
    <property type="entry name" value="OpdG"/>
</dbReference>
<accession>A0A9W8ZHG0</accession>
<gene>
    <name evidence="1" type="ORF">N0V91_003074</name>
</gene>
<dbReference type="OrthoDB" id="3350591at2759"/>
<reference evidence="1" key="1">
    <citation type="submission" date="2022-10" db="EMBL/GenBank/DDBJ databases">
        <title>Tapping the CABI collections for fungal endophytes: first genome assemblies for Collariella, Neodidymelliopsis, Ascochyta clinopodiicola, Didymella pomorum, Didymosphaeria variabile, Neocosmospora piperis and Neocucurbitaria cava.</title>
        <authorList>
            <person name="Hill R."/>
        </authorList>
    </citation>
    <scope>NUCLEOTIDE SEQUENCE</scope>
    <source>
        <strain evidence="1">IMI 355091</strain>
    </source>
</reference>
<keyword evidence="2" id="KW-1185">Reference proteome</keyword>
<evidence type="ECO:0000313" key="1">
    <source>
        <dbReference type="EMBL" id="KAJ4408818.1"/>
    </source>
</evidence>
<dbReference type="Proteomes" id="UP001140510">
    <property type="component" value="Unassembled WGS sequence"/>
</dbReference>
<dbReference type="EMBL" id="JAPEVA010000014">
    <property type="protein sequence ID" value="KAJ4408818.1"/>
    <property type="molecule type" value="Genomic_DNA"/>
</dbReference>
<sequence length="299" mass="33715">MATEWTKCQREGWLAQLYGQEQSHGKRVLQSDTVQSRQLDIIDDLISFRVSATDAASRAAALVLSHAAVDTIWLNTIGMFINAAETIDDEKVSAALTDFLVELASLPDAVNPGPEAMTADDDGQGKPLRIEPGQAVILQGGKLWKDLPQYSWNVTETFQGPEQYLYRYGGRSEPHEAMQKWKNFNTYLALMAVHPKAQTIPVLANMTRLGFRALSMALEEPPSSRLGKNSELHAPAAAQWFRLAGHEIERLCEQGSEQCWPGDLWKDREDPKRWAINKMLRKWSKIEEPMFTCWKGGWD</sequence>
<dbReference type="PANTHER" id="PTHR38797:SF4">
    <property type="entry name" value="NUCLEAR PORE COMPLEX PROTEIN NUP85"/>
    <property type="match status" value="1"/>
</dbReference>
<comment type="caution">
    <text evidence="1">The sequence shown here is derived from an EMBL/GenBank/DDBJ whole genome shotgun (WGS) entry which is preliminary data.</text>
</comment>
<dbReference type="InterPro" id="IPR053204">
    <property type="entry name" value="Oxopyrrolidines_Biosynth-assoc"/>
</dbReference>
<dbReference type="AlphaFoldDB" id="A0A9W8ZHG0"/>
<organism evidence="1 2">
    <name type="scientific">Didymella pomorum</name>
    <dbReference type="NCBI Taxonomy" id="749634"/>
    <lineage>
        <taxon>Eukaryota</taxon>
        <taxon>Fungi</taxon>
        <taxon>Dikarya</taxon>
        <taxon>Ascomycota</taxon>
        <taxon>Pezizomycotina</taxon>
        <taxon>Dothideomycetes</taxon>
        <taxon>Pleosporomycetidae</taxon>
        <taxon>Pleosporales</taxon>
        <taxon>Pleosporineae</taxon>
        <taxon>Didymellaceae</taxon>
        <taxon>Didymella</taxon>
    </lineage>
</organism>
<protein>
    <submittedName>
        <fullName evidence="1">Uncharacterized protein</fullName>
    </submittedName>
</protein>
<evidence type="ECO:0000313" key="2">
    <source>
        <dbReference type="Proteomes" id="UP001140510"/>
    </source>
</evidence>
<name>A0A9W8ZHG0_9PLEO</name>
<proteinExistence type="predicted"/>
<dbReference type="Pfam" id="PF12311">
    <property type="entry name" value="DUF3632"/>
    <property type="match status" value="1"/>
</dbReference>
<dbReference type="PANTHER" id="PTHR38797">
    <property type="entry name" value="NUCLEAR PORE COMPLEX PROTEIN NUP85-RELATED"/>
    <property type="match status" value="1"/>
</dbReference>